<evidence type="ECO:0000313" key="2">
    <source>
        <dbReference type="Proteomes" id="UP000634136"/>
    </source>
</evidence>
<sequence length="22" mass="2499">MASNLQVQAKEAFVDDHFVDFS</sequence>
<organism evidence="1 2">
    <name type="scientific">Senna tora</name>
    <dbReference type="NCBI Taxonomy" id="362788"/>
    <lineage>
        <taxon>Eukaryota</taxon>
        <taxon>Viridiplantae</taxon>
        <taxon>Streptophyta</taxon>
        <taxon>Embryophyta</taxon>
        <taxon>Tracheophyta</taxon>
        <taxon>Spermatophyta</taxon>
        <taxon>Magnoliopsida</taxon>
        <taxon>eudicotyledons</taxon>
        <taxon>Gunneridae</taxon>
        <taxon>Pentapetalae</taxon>
        <taxon>rosids</taxon>
        <taxon>fabids</taxon>
        <taxon>Fabales</taxon>
        <taxon>Fabaceae</taxon>
        <taxon>Caesalpinioideae</taxon>
        <taxon>Cassia clade</taxon>
        <taxon>Senna</taxon>
    </lineage>
</organism>
<protein>
    <submittedName>
        <fullName evidence="1">Uncharacterized protein</fullName>
    </submittedName>
</protein>
<gene>
    <name evidence="1" type="ORF">G2W53_028904</name>
</gene>
<dbReference type="Proteomes" id="UP000634136">
    <property type="component" value="Unassembled WGS sequence"/>
</dbReference>
<comment type="caution">
    <text evidence="1">The sequence shown here is derived from an EMBL/GenBank/DDBJ whole genome shotgun (WGS) entry which is preliminary data.</text>
</comment>
<evidence type="ECO:0000313" key="1">
    <source>
        <dbReference type="EMBL" id="KAF7814935.1"/>
    </source>
</evidence>
<keyword evidence="2" id="KW-1185">Reference proteome</keyword>
<reference evidence="1" key="1">
    <citation type="submission" date="2020-09" db="EMBL/GenBank/DDBJ databases">
        <title>Genome-Enabled Discovery of Anthraquinone Biosynthesis in Senna tora.</title>
        <authorList>
            <person name="Kang S.-H."/>
            <person name="Pandey R.P."/>
            <person name="Lee C.-M."/>
            <person name="Sim J.-S."/>
            <person name="Jeong J.-T."/>
            <person name="Choi B.-S."/>
            <person name="Jung M."/>
            <person name="Ginzburg D."/>
            <person name="Zhao K."/>
            <person name="Won S.Y."/>
            <person name="Oh T.-J."/>
            <person name="Yu Y."/>
            <person name="Kim N.-H."/>
            <person name="Lee O.R."/>
            <person name="Lee T.-H."/>
            <person name="Bashyal P."/>
            <person name="Kim T.-S."/>
            <person name="Lee W.-H."/>
            <person name="Kawkins C."/>
            <person name="Kim C.-K."/>
            <person name="Kim J.S."/>
            <person name="Ahn B.O."/>
            <person name="Rhee S.Y."/>
            <person name="Sohng J.K."/>
        </authorList>
    </citation>
    <scope>NUCLEOTIDE SEQUENCE</scope>
    <source>
        <tissue evidence="1">Leaf</tissue>
    </source>
</reference>
<accession>A0A834T4W2</accession>
<proteinExistence type="predicted"/>
<dbReference type="AlphaFoldDB" id="A0A834T4W2"/>
<dbReference type="EMBL" id="JAAIUW010000009">
    <property type="protein sequence ID" value="KAF7814935.1"/>
    <property type="molecule type" value="Genomic_DNA"/>
</dbReference>
<name>A0A834T4W2_9FABA</name>